<comment type="caution">
    <text evidence="2">The sequence shown here is derived from an EMBL/GenBank/DDBJ whole genome shotgun (WGS) entry which is preliminary data.</text>
</comment>
<sequence>MVQCVLGLAYAVLLLARQALGYRDPSLISTEGSTGQWVGAGTGIFLLLVFGVVLWGAIRMNRGFRWGRGPVAMLEMIFLPIAYYMFSGHAWVLGTVTGLSAIVALVLLFHPTSVKWVAERY</sequence>
<feature type="transmembrane region" description="Helical" evidence="1">
    <location>
        <begin position="92"/>
        <end position="110"/>
    </location>
</feature>
<evidence type="ECO:0000313" key="3">
    <source>
        <dbReference type="Proteomes" id="UP001139336"/>
    </source>
</evidence>
<proteinExistence type="predicted"/>
<evidence type="ECO:0000256" key="1">
    <source>
        <dbReference type="SAM" id="Phobius"/>
    </source>
</evidence>
<evidence type="ECO:0000313" key="2">
    <source>
        <dbReference type="EMBL" id="MCF4006087.1"/>
    </source>
</evidence>
<accession>A0A9X1QMK6</accession>
<keyword evidence="1" id="KW-0472">Membrane</keyword>
<gene>
    <name evidence="2" type="ORF">L1O03_02700</name>
</gene>
<dbReference type="Proteomes" id="UP001139336">
    <property type="component" value="Unassembled WGS sequence"/>
</dbReference>
<keyword evidence="1" id="KW-0812">Transmembrane</keyword>
<dbReference type="EMBL" id="JAKGSI010000001">
    <property type="protein sequence ID" value="MCF4006087.1"/>
    <property type="molecule type" value="Genomic_DNA"/>
</dbReference>
<reference evidence="2" key="1">
    <citation type="submission" date="2022-01" db="EMBL/GenBank/DDBJ databases">
        <title>Corynebacterium sp. nov isolated from isolated from the feces of the greater white-fronted geese (Anser albifrons) at Poyang Lake, PR China.</title>
        <authorList>
            <person name="Liu Q."/>
        </authorList>
    </citation>
    <scope>NUCLEOTIDE SEQUENCE</scope>
    <source>
        <strain evidence="2">JCM 32435</strain>
    </source>
</reference>
<keyword evidence="1" id="KW-1133">Transmembrane helix</keyword>
<protein>
    <recommendedName>
        <fullName evidence="4">Integral membrane protein</fullName>
    </recommendedName>
</protein>
<feature type="transmembrane region" description="Helical" evidence="1">
    <location>
        <begin position="70"/>
        <end position="86"/>
    </location>
</feature>
<dbReference type="AlphaFoldDB" id="A0A9X1QMK6"/>
<organism evidence="2 3">
    <name type="scientific">Corynebacterium uropygiale</name>
    <dbReference type="NCBI Taxonomy" id="1775911"/>
    <lineage>
        <taxon>Bacteria</taxon>
        <taxon>Bacillati</taxon>
        <taxon>Actinomycetota</taxon>
        <taxon>Actinomycetes</taxon>
        <taxon>Mycobacteriales</taxon>
        <taxon>Corynebacteriaceae</taxon>
        <taxon>Corynebacterium</taxon>
    </lineage>
</organism>
<keyword evidence="3" id="KW-1185">Reference proteome</keyword>
<feature type="transmembrane region" description="Helical" evidence="1">
    <location>
        <begin position="37"/>
        <end position="58"/>
    </location>
</feature>
<name>A0A9X1QMK6_9CORY</name>
<evidence type="ECO:0008006" key="4">
    <source>
        <dbReference type="Google" id="ProtNLM"/>
    </source>
</evidence>